<organism evidence="1 2">
    <name type="scientific">Panagrolaimus sp. PS1159</name>
    <dbReference type="NCBI Taxonomy" id="55785"/>
    <lineage>
        <taxon>Eukaryota</taxon>
        <taxon>Metazoa</taxon>
        <taxon>Ecdysozoa</taxon>
        <taxon>Nematoda</taxon>
        <taxon>Chromadorea</taxon>
        <taxon>Rhabditida</taxon>
        <taxon>Tylenchina</taxon>
        <taxon>Panagrolaimomorpha</taxon>
        <taxon>Panagrolaimoidea</taxon>
        <taxon>Panagrolaimidae</taxon>
        <taxon>Panagrolaimus</taxon>
    </lineage>
</organism>
<accession>A0AC35GPV2</accession>
<dbReference type="WBParaSite" id="PS1159_v2.g7465.t1">
    <property type="protein sequence ID" value="PS1159_v2.g7465.t1"/>
    <property type="gene ID" value="PS1159_v2.g7465"/>
</dbReference>
<evidence type="ECO:0000313" key="2">
    <source>
        <dbReference type="WBParaSite" id="PS1159_v2.g7465.t1"/>
    </source>
</evidence>
<protein>
    <submittedName>
        <fullName evidence="2">Presenilin</fullName>
    </submittedName>
</protein>
<evidence type="ECO:0000313" key="1">
    <source>
        <dbReference type="Proteomes" id="UP000887580"/>
    </source>
</evidence>
<proteinExistence type="predicted"/>
<name>A0AC35GPV2_9BILA</name>
<dbReference type="Proteomes" id="UP000887580">
    <property type="component" value="Unplaced"/>
</dbReference>
<reference evidence="2" key="1">
    <citation type="submission" date="2022-11" db="UniProtKB">
        <authorList>
            <consortium name="WormBaseParasite"/>
        </authorList>
    </citation>
    <scope>IDENTIFICATION</scope>
</reference>
<sequence>MSSPPEPQQTVVQSLTEPPPQNRQRQVQISTSSSTSNNDEVEHEKDLKYGAAHVIRLFVPVSCCMALVIFTMNTIGYFSRDDGVYLVYTPFHKKTDNTAEKIAMSFGNAFIVLAVVVVMTSVLIGLYYFRFYKVIHGWLLLSSIMLLSMFTTIYLQQVFETYNMTVDYITYCLFLWNFAAVGMMCIHWKGPLFLQQIYLIIVSALMALILIKYMPDWTVWTVLGVISIWDLVAVLCPHGPLRMLVEISQQRNEPIFPALIYSSTVLYPYIIFGAIDSQVQDSDAPLVPSTSSSTSSSVVGPSSSNTRNETVVRVAPMRKKQNQENRPPKQRQSTESSSNEAPPQRRRPQPSATNQNVEVVEEIVDDQGIKLGLGDFIFYSVLVGKASTYGDWNTTIACYVAILIGLAFTLMLLAVFRKALPALPVSIFAGMIFYFSTREVITPFMSELTIRQLIP</sequence>